<evidence type="ECO:0000313" key="3">
    <source>
        <dbReference type="Proteomes" id="UP000037035"/>
    </source>
</evidence>
<dbReference type="Proteomes" id="UP000037035">
    <property type="component" value="Unassembled WGS sequence"/>
</dbReference>
<sequence length="215" mass="23942">MLTKLQEIVHLEESQKTEPTGVSKISEKNSEDQTNSVAALIHESKKATSHDADDCWKLPEQRPKSGSKSSSNGSHHPTTQLVEVDNSHESDVSLLLTEAASQPIIIDSGATHHLINNPEMICYSGESSRQTYYSGKHTFGPYLNLVSHLHSATIQRKLVIIKITDRGATIILNNNFKILGSMKKNFQDSPKWHEHLGQTNPKYQSMMVLNSISKD</sequence>
<evidence type="ECO:0000313" key="2">
    <source>
        <dbReference type="EMBL" id="KNZ51033.1"/>
    </source>
</evidence>
<evidence type="ECO:0000256" key="1">
    <source>
        <dbReference type="SAM" id="MobiDB-lite"/>
    </source>
</evidence>
<protein>
    <submittedName>
        <fullName evidence="2">Uncharacterized protein</fullName>
    </submittedName>
</protein>
<feature type="compositionally biased region" description="Basic and acidic residues" evidence="1">
    <location>
        <begin position="42"/>
        <end position="63"/>
    </location>
</feature>
<gene>
    <name evidence="2" type="ORF">VP01_4123g2</name>
</gene>
<dbReference type="OrthoDB" id="1728030at2759"/>
<organism evidence="2 3">
    <name type="scientific">Puccinia sorghi</name>
    <dbReference type="NCBI Taxonomy" id="27349"/>
    <lineage>
        <taxon>Eukaryota</taxon>
        <taxon>Fungi</taxon>
        <taxon>Dikarya</taxon>
        <taxon>Basidiomycota</taxon>
        <taxon>Pucciniomycotina</taxon>
        <taxon>Pucciniomycetes</taxon>
        <taxon>Pucciniales</taxon>
        <taxon>Pucciniaceae</taxon>
        <taxon>Puccinia</taxon>
    </lineage>
</organism>
<feature type="compositionally biased region" description="Low complexity" evidence="1">
    <location>
        <begin position="64"/>
        <end position="74"/>
    </location>
</feature>
<feature type="region of interest" description="Disordered" evidence="1">
    <location>
        <begin position="1"/>
        <end position="84"/>
    </location>
</feature>
<proteinExistence type="predicted"/>
<dbReference type="VEuPathDB" id="FungiDB:VP01_4123g2"/>
<dbReference type="EMBL" id="LAVV01009195">
    <property type="protein sequence ID" value="KNZ51033.1"/>
    <property type="molecule type" value="Genomic_DNA"/>
</dbReference>
<feature type="compositionally biased region" description="Basic and acidic residues" evidence="1">
    <location>
        <begin position="7"/>
        <end position="16"/>
    </location>
</feature>
<keyword evidence="3" id="KW-1185">Reference proteome</keyword>
<reference evidence="2 3" key="1">
    <citation type="submission" date="2015-08" db="EMBL/GenBank/DDBJ databases">
        <title>Next Generation Sequencing and Analysis of the Genome of Puccinia sorghi L Schw, the Causal Agent of Maize Common Rust.</title>
        <authorList>
            <person name="Rochi L."/>
            <person name="Burguener G."/>
            <person name="Darino M."/>
            <person name="Turjanski A."/>
            <person name="Kreff E."/>
            <person name="Dieguez M.J."/>
            <person name="Sacco F."/>
        </authorList>
    </citation>
    <scope>NUCLEOTIDE SEQUENCE [LARGE SCALE GENOMIC DNA]</scope>
    <source>
        <strain evidence="2 3">RO10H11247</strain>
    </source>
</reference>
<dbReference type="AlphaFoldDB" id="A0A0L6UR62"/>
<name>A0A0L6UR62_9BASI</name>
<accession>A0A0L6UR62</accession>
<comment type="caution">
    <text evidence="2">The sequence shown here is derived from an EMBL/GenBank/DDBJ whole genome shotgun (WGS) entry which is preliminary data.</text>
</comment>